<feature type="non-terminal residue" evidence="2">
    <location>
        <position position="78"/>
    </location>
</feature>
<reference evidence="2" key="1">
    <citation type="submission" date="2019-11" db="EMBL/GenBank/DDBJ databases">
        <title>Growth characteristics of pneumococcus vary with the chemical composition of the capsule and with environmental conditions.</title>
        <authorList>
            <person name="Tothpal A."/>
            <person name="Desobry K."/>
            <person name="Joshi S."/>
            <person name="Wyllie A.L."/>
            <person name="Weinberger D.M."/>
        </authorList>
    </citation>
    <scope>NUCLEOTIDE SEQUENCE</scope>
    <source>
        <strain evidence="2">Pnumococcus10A</strain>
    </source>
</reference>
<dbReference type="EMBL" id="WNHN01000965">
    <property type="protein sequence ID" value="MTV78316.1"/>
    <property type="molecule type" value="Genomic_DNA"/>
</dbReference>
<protein>
    <submittedName>
        <fullName evidence="2">Glycosyltransferase</fullName>
    </submittedName>
</protein>
<dbReference type="AlphaFoldDB" id="A0AAW9W9N7"/>
<dbReference type="GO" id="GO:0016757">
    <property type="term" value="F:glycosyltransferase activity"/>
    <property type="evidence" value="ECO:0007669"/>
    <property type="project" value="InterPro"/>
</dbReference>
<gene>
    <name evidence="2" type="ORF">GM535_13975</name>
</gene>
<proteinExistence type="predicted"/>
<dbReference type="Pfam" id="PF00534">
    <property type="entry name" value="Glycos_transf_1"/>
    <property type="match status" value="1"/>
</dbReference>
<dbReference type="SUPFAM" id="SSF53756">
    <property type="entry name" value="UDP-Glycosyltransferase/glycogen phosphorylase"/>
    <property type="match status" value="1"/>
</dbReference>
<evidence type="ECO:0000313" key="2">
    <source>
        <dbReference type="EMBL" id="MTV78316.1"/>
    </source>
</evidence>
<evidence type="ECO:0000313" key="3">
    <source>
        <dbReference type="Proteomes" id="UP000729182"/>
    </source>
</evidence>
<dbReference type="RefSeq" id="WP_155459121.1">
    <property type="nucleotide sequence ID" value="NZ_WNHN01000965.1"/>
</dbReference>
<evidence type="ECO:0000259" key="1">
    <source>
        <dbReference type="Pfam" id="PF00534"/>
    </source>
</evidence>
<sequence length="78" mass="9209">VKQERFSPQSNQVRERYRKELKLPEDATVLIYCAELIKNKNQTFLLHAMKKLVDQGENLYCVLVGIDYTKGEMVEYIQ</sequence>
<feature type="non-terminal residue" evidence="2">
    <location>
        <position position="1"/>
    </location>
</feature>
<feature type="domain" description="Glycosyl transferase family 1" evidence="1">
    <location>
        <begin position="14"/>
        <end position="75"/>
    </location>
</feature>
<dbReference type="InterPro" id="IPR001296">
    <property type="entry name" value="Glyco_trans_1"/>
</dbReference>
<comment type="caution">
    <text evidence="2">The sequence shown here is derived from an EMBL/GenBank/DDBJ whole genome shotgun (WGS) entry which is preliminary data.</text>
</comment>
<organism evidence="2 3">
    <name type="scientific">Streptococcus pneumoniae</name>
    <dbReference type="NCBI Taxonomy" id="1313"/>
    <lineage>
        <taxon>Bacteria</taxon>
        <taxon>Bacillati</taxon>
        <taxon>Bacillota</taxon>
        <taxon>Bacilli</taxon>
        <taxon>Lactobacillales</taxon>
        <taxon>Streptococcaceae</taxon>
        <taxon>Streptococcus</taxon>
    </lineage>
</organism>
<accession>A0AAW9W9N7</accession>
<name>A0AAW9W9N7_STREE</name>
<dbReference type="Proteomes" id="UP000729182">
    <property type="component" value="Unassembled WGS sequence"/>
</dbReference>
<dbReference type="Gene3D" id="3.40.50.2000">
    <property type="entry name" value="Glycogen Phosphorylase B"/>
    <property type="match status" value="1"/>
</dbReference>